<evidence type="ECO:0000313" key="2">
    <source>
        <dbReference type="Proteomes" id="UP000789525"/>
    </source>
</evidence>
<dbReference type="Proteomes" id="UP000789525">
    <property type="component" value="Unassembled WGS sequence"/>
</dbReference>
<organism evidence="1 2">
    <name type="scientific">Acaulospora colombiana</name>
    <dbReference type="NCBI Taxonomy" id="27376"/>
    <lineage>
        <taxon>Eukaryota</taxon>
        <taxon>Fungi</taxon>
        <taxon>Fungi incertae sedis</taxon>
        <taxon>Mucoromycota</taxon>
        <taxon>Glomeromycotina</taxon>
        <taxon>Glomeromycetes</taxon>
        <taxon>Diversisporales</taxon>
        <taxon>Acaulosporaceae</taxon>
        <taxon>Acaulospora</taxon>
    </lineage>
</organism>
<gene>
    <name evidence="1" type="ORF">ACOLOM_LOCUS5897</name>
</gene>
<proteinExistence type="predicted"/>
<evidence type="ECO:0000313" key="1">
    <source>
        <dbReference type="EMBL" id="CAG8579056.1"/>
    </source>
</evidence>
<sequence>MGFEMATNLFTKTIVAHSASSNPSAAAINAASEVKVNPITGEELTSDSGSKVRHSETSSKSNPPPAFTVCDVNQDAARAIVSKLKEKFPGYHFQVAKDPADRRTLINTHYDVTIVATSSEKAILPALAKLPNGEPTLVIDSTTLDIDVARDVAKNVEQAGAMMVDAPVSGGGPQPSVTLATPYLSLMGARTIHCGPSGAGLAAKICNNMILGVQQIAVAEGMLLGQRMGLKPDVLAGVLNTSTGRCWSSEVNNPVPEALSQSTAPCTRDYEGGFATALMLKDMNLALHAGESFTTPLILGTAAKEVYENVARQTSLAQKDFSVVYQVLKVAAEAQASKNTSSPEHTTPAGNF</sequence>
<reference evidence="1" key="1">
    <citation type="submission" date="2021-06" db="EMBL/GenBank/DDBJ databases">
        <authorList>
            <person name="Kallberg Y."/>
            <person name="Tangrot J."/>
            <person name="Rosling A."/>
        </authorList>
    </citation>
    <scope>NUCLEOTIDE SEQUENCE</scope>
    <source>
        <strain evidence="1">CL356</strain>
    </source>
</reference>
<protein>
    <submittedName>
        <fullName evidence="1">15318_t:CDS:1</fullName>
    </submittedName>
</protein>
<keyword evidence="2" id="KW-1185">Reference proteome</keyword>
<accession>A0ACA9MCS9</accession>
<dbReference type="EMBL" id="CAJVPT010011393">
    <property type="protein sequence ID" value="CAG8579056.1"/>
    <property type="molecule type" value="Genomic_DNA"/>
</dbReference>
<name>A0ACA9MCS9_9GLOM</name>
<comment type="caution">
    <text evidence="1">The sequence shown here is derived from an EMBL/GenBank/DDBJ whole genome shotgun (WGS) entry which is preliminary data.</text>
</comment>